<keyword evidence="2" id="KW-1185">Reference proteome</keyword>
<evidence type="ECO:0000313" key="1">
    <source>
        <dbReference type="EMBL" id="EMD38013.1"/>
    </source>
</evidence>
<evidence type="ECO:0000313" key="2">
    <source>
        <dbReference type="Proteomes" id="UP000016930"/>
    </source>
</evidence>
<reference evidence="1 2" key="1">
    <citation type="journal article" date="2012" name="Proc. Natl. Acad. Sci. U.S.A.">
        <title>Comparative genomics of Ceriporiopsis subvermispora and Phanerochaete chrysosporium provide insight into selective ligninolysis.</title>
        <authorList>
            <person name="Fernandez-Fueyo E."/>
            <person name="Ruiz-Duenas F.J."/>
            <person name="Ferreira P."/>
            <person name="Floudas D."/>
            <person name="Hibbett D.S."/>
            <person name="Canessa P."/>
            <person name="Larrondo L.F."/>
            <person name="James T.Y."/>
            <person name="Seelenfreund D."/>
            <person name="Lobos S."/>
            <person name="Polanco R."/>
            <person name="Tello M."/>
            <person name="Honda Y."/>
            <person name="Watanabe T."/>
            <person name="Watanabe T."/>
            <person name="Ryu J.S."/>
            <person name="Kubicek C.P."/>
            <person name="Schmoll M."/>
            <person name="Gaskell J."/>
            <person name="Hammel K.E."/>
            <person name="St John F.J."/>
            <person name="Vanden Wymelenberg A."/>
            <person name="Sabat G."/>
            <person name="Splinter BonDurant S."/>
            <person name="Syed K."/>
            <person name="Yadav J.S."/>
            <person name="Doddapaneni H."/>
            <person name="Subramanian V."/>
            <person name="Lavin J.L."/>
            <person name="Oguiza J.A."/>
            <person name="Perez G."/>
            <person name="Pisabarro A.G."/>
            <person name="Ramirez L."/>
            <person name="Santoyo F."/>
            <person name="Master E."/>
            <person name="Coutinho P.M."/>
            <person name="Henrissat B."/>
            <person name="Lombard V."/>
            <person name="Magnuson J.K."/>
            <person name="Kuees U."/>
            <person name="Hori C."/>
            <person name="Igarashi K."/>
            <person name="Samejima M."/>
            <person name="Held B.W."/>
            <person name="Barry K.W."/>
            <person name="LaButti K.M."/>
            <person name="Lapidus A."/>
            <person name="Lindquist E.A."/>
            <person name="Lucas S.M."/>
            <person name="Riley R."/>
            <person name="Salamov A.A."/>
            <person name="Hoffmeister D."/>
            <person name="Schwenk D."/>
            <person name="Hadar Y."/>
            <person name="Yarden O."/>
            <person name="de Vries R.P."/>
            <person name="Wiebenga A."/>
            <person name="Stenlid J."/>
            <person name="Eastwood D."/>
            <person name="Grigoriev I.V."/>
            <person name="Berka R.M."/>
            <person name="Blanchette R.A."/>
            <person name="Kersten P."/>
            <person name="Martinez A.T."/>
            <person name="Vicuna R."/>
            <person name="Cullen D."/>
        </authorList>
    </citation>
    <scope>NUCLEOTIDE SEQUENCE [LARGE SCALE GENOMIC DNA]</scope>
    <source>
        <strain evidence="1 2">B</strain>
    </source>
</reference>
<name>M2QLW5_CERS8</name>
<dbReference type="Proteomes" id="UP000016930">
    <property type="component" value="Unassembled WGS sequence"/>
</dbReference>
<organism evidence="1 2">
    <name type="scientific">Ceriporiopsis subvermispora (strain B)</name>
    <name type="common">White-rot fungus</name>
    <name type="synonym">Gelatoporia subvermispora</name>
    <dbReference type="NCBI Taxonomy" id="914234"/>
    <lineage>
        <taxon>Eukaryota</taxon>
        <taxon>Fungi</taxon>
        <taxon>Dikarya</taxon>
        <taxon>Basidiomycota</taxon>
        <taxon>Agaricomycotina</taxon>
        <taxon>Agaricomycetes</taxon>
        <taxon>Polyporales</taxon>
        <taxon>Gelatoporiaceae</taxon>
        <taxon>Gelatoporia</taxon>
    </lineage>
</organism>
<sequence length="252" mass="28273">MNSAGGQFLSIANAATVLQMLLYPDRPGSLLTHFSMDRSMQPVHDFEEDNWTQVGHIWKIVKARDSHGRARKIYWKLSNVGGYHTVMAIYPGTSYGVALLMAGRYSDAAELAYEIFGSFQRAIDAALAEKARALYAGRWESEDKESSAEITIENGMLFIENLRLNGTKVLPLFGAAVKVALRPTERRDELRLDIGIPAVNGKPHYGCMTYWNVQDDWGLRNGVPINLLYFTGEKDSRQLHYPSVDVVMRLTA</sequence>
<proteinExistence type="predicted"/>
<gene>
    <name evidence="1" type="ORF">CERSUDRAFT_113125</name>
</gene>
<dbReference type="AlphaFoldDB" id="M2QLW5"/>
<dbReference type="EMBL" id="KB445795">
    <property type="protein sequence ID" value="EMD38013.1"/>
    <property type="molecule type" value="Genomic_DNA"/>
</dbReference>
<dbReference type="HOGENOM" id="CLU_096544_0_0_1"/>
<dbReference type="OrthoDB" id="428260at2759"/>
<dbReference type="STRING" id="914234.M2QLW5"/>
<evidence type="ECO:0008006" key="3">
    <source>
        <dbReference type="Google" id="ProtNLM"/>
    </source>
</evidence>
<protein>
    <recommendedName>
        <fullName evidence="3">Beta-lactamase-related domain-containing protein</fullName>
    </recommendedName>
</protein>
<accession>M2QLW5</accession>
<dbReference type="SUPFAM" id="SSF56601">
    <property type="entry name" value="beta-lactamase/transpeptidase-like"/>
    <property type="match status" value="1"/>
</dbReference>
<dbReference type="InterPro" id="IPR012338">
    <property type="entry name" value="Beta-lactam/transpept-like"/>
</dbReference>
<dbReference type="Gene3D" id="3.40.710.10">
    <property type="entry name" value="DD-peptidase/beta-lactamase superfamily"/>
    <property type="match status" value="1"/>
</dbReference>